<name>A0A4R4WIQ6_9ACTN</name>
<dbReference type="InterPro" id="IPR029068">
    <property type="entry name" value="Glyas_Bleomycin-R_OHBP_Dase"/>
</dbReference>
<gene>
    <name evidence="2" type="ORF">E1218_26355</name>
</gene>
<dbReference type="InterPro" id="IPR041581">
    <property type="entry name" value="Glyoxalase_6"/>
</dbReference>
<dbReference type="OrthoDB" id="15077at2"/>
<dbReference type="Gene3D" id="3.10.180.10">
    <property type="entry name" value="2,3-Dihydroxybiphenyl 1,2-Dioxygenase, domain 1"/>
    <property type="match status" value="2"/>
</dbReference>
<feature type="non-terminal residue" evidence="2">
    <location>
        <position position="371"/>
    </location>
</feature>
<proteinExistence type="predicted"/>
<reference evidence="2 3" key="1">
    <citation type="submission" date="2019-02" db="EMBL/GenBank/DDBJ databases">
        <title>Draft genome sequences of novel Actinobacteria.</title>
        <authorList>
            <person name="Sahin N."/>
            <person name="Ay H."/>
            <person name="Saygin H."/>
        </authorList>
    </citation>
    <scope>NUCLEOTIDE SEQUENCE [LARGE SCALE GENOMIC DNA]</scope>
    <source>
        <strain evidence="2 3">16K104</strain>
    </source>
</reference>
<evidence type="ECO:0000259" key="1">
    <source>
        <dbReference type="Pfam" id="PF18029"/>
    </source>
</evidence>
<protein>
    <recommendedName>
        <fullName evidence="1">Glyoxalase-like domain-containing protein</fullName>
    </recommendedName>
</protein>
<dbReference type="Pfam" id="PF18029">
    <property type="entry name" value="Glyoxalase_6"/>
    <property type="match status" value="2"/>
</dbReference>
<organism evidence="2 3">
    <name type="scientific">Kribbella turkmenica</name>
    <dbReference type="NCBI Taxonomy" id="2530375"/>
    <lineage>
        <taxon>Bacteria</taxon>
        <taxon>Bacillati</taxon>
        <taxon>Actinomycetota</taxon>
        <taxon>Actinomycetes</taxon>
        <taxon>Propionibacteriales</taxon>
        <taxon>Kribbellaceae</taxon>
        <taxon>Kribbella</taxon>
    </lineage>
</organism>
<evidence type="ECO:0000313" key="2">
    <source>
        <dbReference type="EMBL" id="TDD18281.1"/>
    </source>
</evidence>
<evidence type="ECO:0000313" key="3">
    <source>
        <dbReference type="Proteomes" id="UP000295172"/>
    </source>
</evidence>
<dbReference type="RefSeq" id="WP_132324728.1">
    <property type="nucleotide sequence ID" value="NZ_SMKR01000136.1"/>
</dbReference>
<dbReference type="AlphaFoldDB" id="A0A4R4WIQ6"/>
<dbReference type="EMBL" id="SMKR01000136">
    <property type="protein sequence ID" value="TDD18281.1"/>
    <property type="molecule type" value="Genomic_DNA"/>
</dbReference>
<feature type="domain" description="Glyoxalase-like" evidence="1">
    <location>
        <begin position="279"/>
        <end position="368"/>
    </location>
</feature>
<sequence length="371" mass="40496">MSNQWRVLGSGLSAWFDAESQTAGAALAERIAELSPGGLPLMELRDRGVRVRVPDPELVAGISATAKELGLTADPSALQELHLGVEAVDRTSVASFWHAVLGYDRAADSLVDPLRRDPTFSIRSLDEPRPLRNRIHVDVVRPWTLAQARETARTAGGREAQAGDYYSTVADADGNEVDIVGGDVAQDATDWQLLFGGMTFYPTASPGQAVSLASTVAGLADAAGIPLLVDLRPDGVVIDTGKDLWEDERFADLAGRVQSAAHELGLTADPTRLRFVQFGMDAVDVPAMRSFWQTVLGYEADNRPYVTDLNDPRRLNPVLFFQQMDATDEARRRQRNRLRPELFVAHDHAQPRIDAILTAGGRIVDRPTPTR</sequence>
<feature type="domain" description="Glyoxalase-like" evidence="1">
    <location>
        <begin position="85"/>
        <end position="180"/>
    </location>
</feature>
<dbReference type="Proteomes" id="UP000295172">
    <property type="component" value="Unassembled WGS sequence"/>
</dbReference>
<keyword evidence="3" id="KW-1185">Reference proteome</keyword>
<comment type="caution">
    <text evidence="2">The sequence shown here is derived from an EMBL/GenBank/DDBJ whole genome shotgun (WGS) entry which is preliminary data.</text>
</comment>
<accession>A0A4R4WIQ6</accession>